<dbReference type="KEGG" id="ssao:94302399"/>
<proteinExistence type="predicted"/>
<dbReference type="RefSeq" id="XP_067760204.1">
    <property type="nucleotide sequence ID" value="XM_067912147.1"/>
</dbReference>
<dbReference type="Proteomes" id="UP000018208">
    <property type="component" value="Unassembled WGS sequence"/>
</dbReference>
<dbReference type="AlphaFoldDB" id="A0A9P8LJZ4"/>
<accession>A0A9P8LJZ4</accession>
<evidence type="ECO:0000256" key="1">
    <source>
        <dbReference type="SAM" id="MobiDB-lite"/>
    </source>
</evidence>
<evidence type="ECO:0000313" key="3">
    <source>
        <dbReference type="Proteomes" id="UP000018208"/>
    </source>
</evidence>
<dbReference type="EMBL" id="AUWU02000009">
    <property type="protein sequence ID" value="KAH0569431.1"/>
    <property type="molecule type" value="Genomic_DNA"/>
</dbReference>
<evidence type="ECO:0000313" key="2">
    <source>
        <dbReference type="EMBL" id="KAH0569431.1"/>
    </source>
</evidence>
<keyword evidence="3" id="KW-1185">Reference proteome</keyword>
<reference evidence="2 3" key="1">
    <citation type="journal article" date="2014" name="PLoS Genet.">
        <title>The Genome of Spironucleus salmonicida Highlights a Fish Pathogen Adapted to Fluctuating Environments.</title>
        <authorList>
            <person name="Xu F."/>
            <person name="Jerlstrom-Hultqvist J."/>
            <person name="Einarsson E."/>
            <person name="Astvaldsson A."/>
            <person name="Svard S.G."/>
            <person name="Andersson J.O."/>
        </authorList>
    </citation>
    <scope>NUCLEOTIDE SEQUENCE [LARGE SCALE GENOMIC DNA]</scope>
    <source>
        <strain evidence="2 3">ATCC 50377</strain>
    </source>
</reference>
<gene>
    <name evidence="2" type="ORF">SS50377_28376</name>
</gene>
<feature type="region of interest" description="Disordered" evidence="1">
    <location>
        <begin position="139"/>
        <end position="160"/>
    </location>
</feature>
<comment type="caution">
    <text evidence="2">The sequence shown here is derived from an EMBL/GenBank/DDBJ whole genome shotgun (WGS) entry which is preliminary data.</text>
</comment>
<name>A0A9P8LJZ4_9EUKA</name>
<organism evidence="2 3">
    <name type="scientific">Spironucleus salmonicida</name>
    <dbReference type="NCBI Taxonomy" id="348837"/>
    <lineage>
        <taxon>Eukaryota</taxon>
        <taxon>Metamonada</taxon>
        <taxon>Diplomonadida</taxon>
        <taxon>Hexamitidae</taxon>
        <taxon>Hexamitinae</taxon>
        <taxon>Spironucleus</taxon>
    </lineage>
</organism>
<dbReference type="GeneID" id="94302399"/>
<sequence length="160" mass="18342">MYPLEFQPGKANSCLSDMYCAANIPSDFSCSSCKDLTFPRQISCSCKDETRLLNCKACENRARINCFNKLFVYQIQLPQSKAFTPFQEAYYKKTTLSHYSAQRQTQKQVQSQTGKQSLKLTAPESSFAMHILLHFSQKLMNSNNTDPQMPPTTSENRLRR</sequence>
<protein>
    <submittedName>
        <fullName evidence="2">Uncharacterized protein</fullName>
    </submittedName>
</protein>